<proteinExistence type="predicted"/>
<dbReference type="EMBL" id="CP003364">
    <property type="protein sequence ID" value="AGA31378.1"/>
    <property type="molecule type" value="Genomic_DNA"/>
</dbReference>
<accession>L0DQV5</accession>
<evidence type="ECO:0000313" key="2">
    <source>
        <dbReference type="Proteomes" id="UP000010798"/>
    </source>
</evidence>
<sequence length="170" mass="19031">MSVRGRRQQRGKRGLGIIFLIFSLVHTPLPQPDFHNIRHHDAPGEVCDHHDHLLRWHPAAGNAQDVATLHWHWFLPTEDGTGPLPSDEQGPALHAHVADWLATTWDDGPRFVPDTHSQLLVRTSLCPQATLPPDLIDPWFSVLGPCRAFPTGATTARPTSPLVLLERWLC</sequence>
<keyword evidence="2" id="KW-1185">Reference proteome</keyword>
<dbReference type="STRING" id="886293.Sinac_7339"/>
<dbReference type="KEGG" id="saci:Sinac_7339"/>
<dbReference type="HOGENOM" id="CLU_1569656_0_0_0"/>
<dbReference type="RefSeq" id="WP_015250447.1">
    <property type="nucleotide sequence ID" value="NC_019892.1"/>
</dbReference>
<gene>
    <name evidence="1" type="ordered locus">Sinac_7339</name>
</gene>
<name>L0DQV5_SINAD</name>
<dbReference type="Proteomes" id="UP000010798">
    <property type="component" value="Chromosome"/>
</dbReference>
<dbReference type="AlphaFoldDB" id="L0DQV5"/>
<organism evidence="1 2">
    <name type="scientific">Singulisphaera acidiphila (strain ATCC BAA-1392 / DSM 18658 / VKM B-2454 / MOB10)</name>
    <dbReference type="NCBI Taxonomy" id="886293"/>
    <lineage>
        <taxon>Bacteria</taxon>
        <taxon>Pseudomonadati</taxon>
        <taxon>Planctomycetota</taxon>
        <taxon>Planctomycetia</taxon>
        <taxon>Isosphaerales</taxon>
        <taxon>Isosphaeraceae</taxon>
        <taxon>Singulisphaera</taxon>
    </lineage>
</organism>
<evidence type="ECO:0000313" key="1">
    <source>
        <dbReference type="EMBL" id="AGA31378.1"/>
    </source>
</evidence>
<reference evidence="1 2" key="1">
    <citation type="submission" date="2012-02" db="EMBL/GenBank/DDBJ databases">
        <title>Complete sequence of chromosome of Singulisphaera acidiphila DSM 18658.</title>
        <authorList>
            <consortium name="US DOE Joint Genome Institute (JGI-PGF)"/>
            <person name="Lucas S."/>
            <person name="Copeland A."/>
            <person name="Lapidus A."/>
            <person name="Glavina del Rio T."/>
            <person name="Dalin E."/>
            <person name="Tice H."/>
            <person name="Bruce D."/>
            <person name="Goodwin L."/>
            <person name="Pitluck S."/>
            <person name="Peters L."/>
            <person name="Ovchinnikova G."/>
            <person name="Chertkov O."/>
            <person name="Kyrpides N."/>
            <person name="Mavromatis K."/>
            <person name="Ivanova N."/>
            <person name="Brettin T."/>
            <person name="Detter J.C."/>
            <person name="Han C."/>
            <person name="Larimer F."/>
            <person name="Land M."/>
            <person name="Hauser L."/>
            <person name="Markowitz V."/>
            <person name="Cheng J.-F."/>
            <person name="Hugenholtz P."/>
            <person name="Woyke T."/>
            <person name="Wu D."/>
            <person name="Tindall B."/>
            <person name="Pomrenke H."/>
            <person name="Brambilla E."/>
            <person name="Klenk H.-P."/>
            <person name="Eisen J.A."/>
        </authorList>
    </citation>
    <scope>NUCLEOTIDE SEQUENCE [LARGE SCALE GENOMIC DNA]</scope>
    <source>
        <strain evidence="2">ATCC BAA-1392 / DSM 18658 / VKM B-2454 / MOB10</strain>
    </source>
</reference>
<dbReference type="OrthoDB" id="288056at2"/>
<protein>
    <submittedName>
        <fullName evidence="1">Uncharacterized protein</fullName>
    </submittedName>
</protein>